<dbReference type="AlphaFoldDB" id="A0A383DS18"/>
<gene>
    <name evidence="1" type="ORF">METZ01_LOCUS499907</name>
</gene>
<sequence>MSQPKHVIALDLPEIKRDALDPQIQAYFNKCDEKLGFVPNVLRAFSHNEQKLQNFMAFYDELMLGES</sequence>
<dbReference type="SUPFAM" id="SSF69118">
    <property type="entry name" value="AhpD-like"/>
    <property type="match status" value="1"/>
</dbReference>
<dbReference type="Gene3D" id="1.20.5.810">
    <property type="entry name" value="AhpD-like"/>
    <property type="match status" value="1"/>
</dbReference>
<name>A0A383DS18_9ZZZZ</name>
<organism evidence="1">
    <name type="scientific">marine metagenome</name>
    <dbReference type="NCBI Taxonomy" id="408172"/>
    <lineage>
        <taxon>unclassified sequences</taxon>
        <taxon>metagenomes</taxon>
        <taxon>ecological metagenomes</taxon>
    </lineage>
</organism>
<dbReference type="EMBL" id="UINC01219544">
    <property type="protein sequence ID" value="SVE47053.1"/>
    <property type="molecule type" value="Genomic_DNA"/>
</dbReference>
<reference evidence="1" key="1">
    <citation type="submission" date="2018-05" db="EMBL/GenBank/DDBJ databases">
        <authorList>
            <person name="Lanie J.A."/>
            <person name="Ng W.-L."/>
            <person name="Kazmierczak K.M."/>
            <person name="Andrzejewski T.M."/>
            <person name="Davidsen T.M."/>
            <person name="Wayne K.J."/>
            <person name="Tettelin H."/>
            <person name="Glass J.I."/>
            <person name="Rusch D."/>
            <person name="Podicherti R."/>
            <person name="Tsui H.-C.T."/>
            <person name="Winkler M.E."/>
        </authorList>
    </citation>
    <scope>NUCLEOTIDE SEQUENCE</scope>
</reference>
<accession>A0A383DS18</accession>
<feature type="non-terminal residue" evidence="1">
    <location>
        <position position="67"/>
    </location>
</feature>
<evidence type="ECO:0000313" key="1">
    <source>
        <dbReference type="EMBL" id="SVE47053.1"/>
    </source>
</evidence>
<dbReference type="InterPro" id="IPR029032">
    <property type="entry name" value="AhpD-like"/>
</dbReference>
<proteinExistence type="predicted"/>
<protein>
    <submittedName>
        <fullName evidence="1">Uncharacterized protein</fullName>
    </submittedName>
</protein>